<accession>T1CQ17</accession>
<feature type="domain" description="Peptidase S9 prolyl oligopeptidase catalytic" evidence="2">
    <location>
        <begin position="211"/>
        <end position="300"/>
    </location>
</feature>
<reference evidence="3" key="2">
    <citation type="journal article" date="2014" name="ISME J.">
        <title>Microbial stratification in low pH oxic and suboxic macroscopic growths along an acid mine drainage.</title>
        <authorList>
            <person name="Mendez-Garcia C."/>
            <person name="Mesa V."/>
            <person name="Sprenger R.R."/>
            <person name="Richter M."/>
            <person name="Diez M.S."/>
            <person name="Solano J."/>
            <person name="Bargiela R."/>
            <person name="Golyshina O.V."/>
            <person name="Manteca A."/>
            <person name="Ramos J.L."/>
            <person name="Gallego J.R."/>
            <person name="Llorente I."/>
            <person name="Martins Dos Santos V.A."/>
            <person name="Jensen O.N."/>
            <person name="Pelaez A.I."/>
            <person name="Sanchez J."/>
            <person name="Ferrer M."/>
        </authorList>
    </citation>
    <scope>NUCLEOTIDE SEQUENCE</scope>
</reference>
<evidence type="ECO:0000313" key="3">
    <source>
        <dbReference type="EMBL" id="EQD71180.1"/>
    </source>
</evidence>
<dbReference type="InterPro" id="IPR001375">
    <property type="entry name" value="Peptidase_S9_cat"/>
</dbReference>
<protein>
    <submittedName>
        <fullName evidence="3">Prolyl oligopeptidase family protein</fullName>
    </submittedName>
</protein>
<sequence length="301" mass="32892">MFDPLWVTPGGHGVYARYSADGGPNELIRCAFDGGDKQVLASSNFGSVNRILWSPRDHRVPIGVTFTATFKGGVPAVDYLSNDRWAQIHQALMQAFPGEYIGFGGMSEHGSTILVHAYSNSDPGEYALFDSKTMHVQPLMQVMPWFKPGQLAAREPIRFKNSQGMKLDGFISFPVGVPHKNLPLVLLPHGGPIGIRDRWAYLDDAEQLAGFLANRGYAVLQVNYRGSGGRGQNFARLGWRQFATGIQSDLVDGVKWAIAKGYVDPNRICVFGASFGGYSSLMQPIVAPKLYKCAIDYAGVS</sequence>
<feature type="non-terminal residue" evidence="3">
    <location>
        <position position="301"/>
    </location>
</feature>
<dbReference type="GO" id="GO:0006508">
    <property type="term" value="P:proteolysis"/>
    <property type="evidence" value="ECO:0007669"/>
    <property type="project" value="InterPro"/>
</dbReference>
<dbReference type="PANTHER" id="PTHR42776">
    <property type="entry name" value="SERINE PEPTIDASE S9 FAMILY MEMBER"/>
    <property type="match status" value="1"/>
</dbReference>
<dbReference type="GO" id="GO:0004252">
    <property type="term" value="F:serine-type endopeptidase activity"/>
    <property type="evidence" value="ECO:0007669"/>
    <property type="project" value="TreeGrafter"/>
</dbReference>
<evidence type="ECO:0000259" key="2">
    <source>
        <dbReference type="Pfam" id="PF00326"/>
    </source>
</evidence>
<name>T1CQ17_9ZZZZ</name>
<organism evidence="3">
    <name type="scientific">mine drainage metagenome</name>
    <dbReference type="NCBI Taxonomy" id="410659"/>
    <lineage>
        <taxon>unclassified sequences</taxon>
        <taxon>metagenomes</taxon>
        <taxon>ecological metagenomes</taxon>
    </lineage>
</organism>
<reference evidence="3" key="1">
    <citation type="submission" date="2013-08" db="EMBL/GenBank/DDBJ databases">
        <authorList>
            <person name="Mendez C."/>
            <person name="Richter M."/>
            <person name="Ferrer M."/>
            <person name="Sanchez J."/>
        </authorList>
    </citation>
    <scope>NUCLEOTIDE SEQUENCE</scope>
</reference>
<dbReference type="Gene3D" id="3.40.50.1820">
    <property type="entry name" value="alpha/beta hydrolase"/>
    <property type="match status" value="1"/>
</dbReference>
<dbReference type="SUPFAM" id="SSF53474">
    <property type="entry name" value="alpha/beta-Hydrolases"/>
    <property type="match status" value="1"/>
</dbReference>
<dbReference type="EMBL" id="AUZY01002878">
    <property type="protein sequence ID" value="EQD71180.1"/>
    <property type="molecule type" value="Genomic_DNA"/>
</dbReference>
<gene>
    <name evidence="3" type="ORF">B1B_04605</name>
</gene>
<evidence type="ECO:0000256" key="1">
    <source>
        <dbReference type="ARBA" id="ARBA00022801"/>
    </source>
</evidence>
<comment type="caution">
    <text evidence="3">The sequence shown here is derived from an EMBL/GenBank/DDBJ whole genome shotgun (WGS) entry which is preliminary data.</text>
</comment>
<dbReference type="InterPro" id="IPR029058">
    <property type="entry name" value="AB_hydrolase_fold"/>
</dbReference>
<keyword evidence="1" id="KW-0378">Hydrolase</keyword>
<proteinExistence type="predicted"/>
<dbReference type="Pfam" id="PF00326">
    <property type="entry name" value="Peptidase_S9"/>
    <property type="match status" value="1"/>
</dbReference>
<dbReference type="SUPFAM" id="SSF82171">
    <property type="entry name" value="DPP6 N-terminal domain-like"/>
    <property type="match status" value="1"/>
</dbReference>
<dbReference type="PANTHER" id="PTHR42776:SF27">
    <property type="entry name" value="DIPEPTIDYL PEPTIDASE FAMILY MEMBER 6"/>
    <property type="match status" value="1"/>
</dbReference>
<dbReference type="AlphaFoldDB" id="T1CQ17"/>